<dbReference type="InterPro" id="IPR020843">
    <property type="entry name" value="ER"/>
</dbReference>
<dbReference type="EC" id="1.-.-.-" evidence="6"/>
<sequence>MRSAVFYGKHDLRVEEHEVPAVGPHDVLIQVKACGVCGTDVHIYEGDKGAAEVTPPTILGHEFAGIISEVGSQVKNYKPGDRVCIDPNCYCGACDPCRNGVAHYCENMIGYGTTVDGGFAEYCSVDERQVYLLGENTTFEQGAMAEPVACCLHGIDMCEIQPGHQVVVIGGGMIGLLMLQLAKLAGAAKVALLEPVENKREVGKKLGADICIDPMREDVKSRLAECGMNWVNVVIECVGRPSTIEQAIDIAGNKAVVMMFGLTKPDEQIAVKPFQIFQKELVLKASYINPYTQRRALDLINSGRLDVSSMVYEVCGLKELEDVLSRPEIRANGKYIISPEK</sequence>
<reference evidence="6 7" key="1">
    <citation type="submission" date="2019-01" db="EMBL/GenBank/DDBJ databases">
        <title>PMF-metabolizing Aryl O-demethylase.</title>
        <authorList>
            <person name="Kim M."/>
        </authorList>
    </citation>
    <scope>NUCLEOTIDE SEQUENCE [LARGE SCALE GENOMIC DNA]</scope>
    <source>
        <strain evidence="6 7">PMF1</strain>
    </source>
</reference>
<comment type="cofactor">
    <cofactor evidence="4">
        <name>Zn(2+)</name>
        <dbReference type="ChEBI" id="CHEBI:29105"/>
    </cofactor>
</comment>
<dbReference type="Gene3D" id="3.90.180.10">
    <property type="entry name" value="Medium-chain alcohol dehydrogenases, catalytic domain"/>
    <property type="match status" value="1"/>
</dbReference>
<keyword evidence="3 6" id="KW-0560">Oxidoreductase</keyword>
<evidence type="ECO:0000256" key="1">
    <source>
        <dbReference type="ARBA" id="ARBA00022723"/>
    </source>
</evidence>
<evidence type="ECO:0000256" key="4">
    <source>
        <dbReference type="RuleBase" id="RU361277"/>
    </source>
</evidence>
<dbReference type="InterPro" id="IPR013154">
    <property type="entry name" value="ADH-like_N"/>
</dbReference>
<dbReference type="Gene3D" id="3.40.50.720">
    <property type="entry name" value="NAD(P)-binding Rossmann-like Domain"/>
    <property type="match status" value="1"/>
</dbReference>
<dbReference type="EMBL" id="CP035945">
    <property type="protein sequence ID" value="QBE96868.1"/>
    <property type="molecule type" value="Genomic_DNA"/>
</dbReference>
<dbReference type="InterPro" id="IPR036291">
    <property type="entry name" value="NAD(P)-bd_dom_sf"/>
</dbReference>
<evidence type="ECO:0000313" key="7">
    <source>
        <dbReference type="Proteomes" id="UP000289794"/>
    </source>
</evidence>
<evidence type="ECO:0000259" key="5">
    <source>
        <dbReference type="SMART" id="SM00829"/>
    </source>
</evidence>
<dbReference type="InterPro" id="IPR050129">
    <property type="entry name" value="Zn_alcohol_dh"/>
</dbReference>
<dbReference type="GO" id="GO:0016491">
    <property type="term" value="F:oxidoreductase activity"/>
    <property type="evidence" value="ECO:0007669"/>
    <property type="project" value="UniProtKB-KW"/>
</dbReference>
<dbReference type="Pfam" id="PF08240">
    <property type="entry name" value="ADH_N"/>
    <property type="match status" value="1"/>
</dbReference>
<organism evidence="6 7">
    <name type="scientific">Blautia producta</name>
    <dbReference type="NCBI Taxonomy" id="33035"/>
    <lineage>
        <taxon>Bacteria</taxon>
        <taxon>Bacillati</taxon>
        <taxon>Bacillota</taxon>
        <taxon>Clostridia</taxon>
        <taxon>Lachnospirales</taxon>
        <taxon>Lachnospiraceae</taxon>
        <taxon>Blautia</taxon>
    </lineage>
</organism>
<dbReference type="SMART" id="SM00829">
    <property type="entry name" value="PKS_ER"/>
    <property type="match status" value="1"/>
</dbReference>
<dbReference type="AlphaFoldDB" id="A0A4V0Z7I0"/>
<dbReference type="Proteomes" id="UP000289794">
    <property type="component" value="Chromosome"/>
</dbReference>
<protein>
    <submittedName>
        <fullName evidence="6">Putative zinc-type alcohol dehydrogenase-like protein YjmD</fullName>
        <ecNumber evidence="6">1.-.-.-</ecNumber>
    </submittedName>
</protein>
<accession>A0A4V0Z7I0</accession>
<evidence type="ECO:0000256" key="2">
    <source>
        <dbReference type="ARBA" id="ARBA00022833"/>
    </source>
</evidence>
<dbReference type="CDD" id="cd08234">
    <property type="entry name" value="threonine_DH_like"/>
    <property type="match status" value="1"/>
</dbReference>
<dbReference type="InterPro" id="IPR013149">
    <property type="entry name" value="ADH-like_C"/>
</dbReference>
<dbReference type="InterPro" id="IPR011032">
    <property type="entry name" value="GroES-like_sf"/>
</dbReference>
<gene>
    <name evidence="6" type="primary">yjmD_3</name>
    <name evidence="6" type="ORF">PMF13cell1_02415</name>
</gene>
<comment type="similarity">
    <text evidence="4">Belongs to the zinc-containing alcohol dehydrogenase family.</text>
</comment>
<dbReference type="InterPro" id="IPR002328">
    <property type="entry name" value="ADH_Zn_CS"/>
</dbReference>
<dbReference type="PROSITE" id="PS00059">
    <property type="entry name" value="ADH_ZINC"/>
    <property type="match status" value="1"/>
</dbReference>
<dbReference type="PANTHER" id="PTHR43401">
    <property type="entry name" value="L-THREONINE 3-DEHYDROGENASE"/>
    <property type="match status" value="1"/>
</dbReference>
<dbReference type="Pfam" id="PF00107">
    <property type="entry name" value="ADH_zinc_N"/>
    <property type="match status" value="1"/>
</dbReference>
<dbReference type="SUPFAM" id="SSF50129">
    <property type="entry name" value="GroES-like"/>
    <property type="match status" value="1"/>
</dbReference>
<dbReference type="KEGG" id="bpro:PMF13cell1_02415"/>
<dbReference type="SUPFAM" id="SSF51735">
    <property type="entry name" value="NAD(P)-binding Rossmann-fold domains"/>
    <property type="match status" value="1"/>
</dbReference>
<dbReference type="GO" id="GO:0008270">
    <property type="term" value="F:zinc ion binding"/>
    <property type="evidence" value="ECO:0007669"/>
    <property type="project" value="InterPro"/>
</dbReference>
<keyword evidence="2 4" id="KW-0862">Zinc</keyword>
<feature type="domain" description="Enoyl reductase (ER)" evidence="5">
    <location>
        <begin position="8"/>
        <end position="283"/>
    </location>
</feature>
<name>A0A4V0Z7I0_9FIRM</name>
<dbReference type="RefSeq" id="WP_130180867.1">
    <property type="nucleotide sequence ID" value="NZ_CP035945.1"/>
</dbReference>
<evidence type="ECO:0000313" key="6">
    <source>
        <dbReference type="EMBL" id="QBE96868.1"/>
    </source>
</evidence>
<keyword evidence="1 4" id="KW-0479">Metal-binding</keyword>
<evidence type="ECO:0000256" key="3">
    <source>
        <dbReference type="ARBA" id="ARBA00023002"/>
    </source>
</evidence>
<dbReference type="PANTHER" id="PTHR43401:SF2">
    <property type="entry name" value="L-THREONINE 3-DEHYDROGENASE"/>
    <property type="match status" value="1"/>
</dbReference>
<proteinExistence type="inferred from homology"/>